<organism evidence="1 2">
    <name type="scientific">Gigaspora margarita</name>
    <dbReference type="NCBI Taxonomy" id="4874"/>
    <lineage>
        <taxon>Eukaryota</taxon>
        <taxon>Fungi</taxon>
        <taxon>Fungi incertae sedis</taxon>
        <taxon>Mucoromycota</taxon>
        <taxon>Glomeromycotina</taxon>
        <taxon>Glomeromycetes</taxon>
        <taxon>Diversisporales</taxon>
        <taxon>Gigasporaceae</taxon>
        <taxon>Gigaspora</taxon>
    </lineage>
</organism>
<evidence type="ECO:0000313" key="2">
    <source>
        <dbReference type="Proteomes" id="UP000789901"/>
    </source>
</evidence>
<keyword evidence="2" id="KW-1185">Reference proteome</keyword>
<reference evidence="1 2" key="1">
    <citation type="submission" date="2021-06" db="EMBL/GenBank/DDBJ databases">
        <authorList>
            <person name="Kallberg Y."/>
            <person name="Tangrot J."/>
            <person name="Rosling A."/>
        </authorList>
    </citation>
    <scope>NUCLEOTIDE SEQUENCE [LARGE SCALE GENOMIC DNA]</scope>
    <source>
        <strain evidence="1 2">120-4 pot B 10/14</strain>
    </source>
</reference>
<evidence type="ECO:0000313" key="1">
    <source>
        <dbReference type="EMBL" id="CAG8584222.1"/>
    </source>
</evidence>
<proteinExistence type="predicted"/>
<accession>A0ABN7UFI6</accession>
<name>A0ABN7UFI6_GIGMA</name>
<comment type="caution">
    <text evidence="1">The sequence shown here is derived from an EMBL/GenBank/DDBJ whole genome shotgun (WGS) entry which is preliminary data.</text>
</comment>
<protein>
    <submittedName>
        <fullName evidence="1">265_t:CDS:1</fullName>
    </submittedName>
</protein>
<sequence length="146" mass="17175">MSRNKRKTSLRTALMLAPQLQQYIYNIDKILDTGVLVDLFLLHNTKVQQARRKNMLVIMIGDFNDNITRKKNKNQTPLLGNLLKNNVLNKVIYKFVKPELWEADGVTDSDHVILNTSWKINLRAKLKRKKKTIRKCYQYDKTSKED</sequence>
<dbReference type="Proteomes" id="UP000789901">
    <property type="component" value="Unassembled WGS sequence"/>
</dbReference>
<gene>
    <name evidence="1" type="ORF">GMARGA_LOCUS6096</name>
</gene>
<dbReference type="EMBL" id="CAJVQB010002697">
    <property type="protein sequence ID" value="CAG8584222.1"/>
    <property type="molecule type" value="Genomic_DNA"/>
</dbReference>